<evidence type="ECO:0000256" key="3">
    <source>
        <dbReference type="ARBA" id="ARBA00022643"/>
    </source>
</evidence>
<gene>
    <name evidence="6" type="primary">nadA_1</name>
    <name evidence="6" type="ORF">LHYA1_G008147</name>
</gene>
<protein>
    <submittedName>
        <fullName evidence="6">NADH-dependent flavin oxidoreductase nadA</fullName>
    </submittedName>
</protein>
<keyword evidence="4" id="KW-0560">Oxidoreductase</keyword>
<keyword evidence="2" id="KW-0285">Flavoprotein</keyword>
<comment type="caution">
    <text evidence="6">The sequence shown here is derived from an EMBL/GenBank/DDBJ whole genome shotgun (WGS) entry which is preliminary data.</text>
</comment>
<keyword evidence="7" id="KW-1185">Reference proteome</keyword>
<dbReference type="Gene3D" id="3.20.20.70">
    <property type="entry name" value="Aldolase class I"/>
    <property type="match status" value="1"/>
</dbReference>
<evidence type="ECO:0000259" key="5">
    <source>
        <dbReference type="Pfam" id="PF00724"/>
    </source>
</evidence>
<dbReference type="AlphaFoldDB" id="A0A8H8QYD3"/>
<dbReference type="EMBL" id="QGMH01000171">
    <property type="protein sequence ID" value="TVY23599.1"/>
    <property type="molecule type" value="Genomic_DNA"/>
</dbReference>
<sequence length="435" mass="48242">MGELTSQAPRWPSEHADRLRLAEPLTFEFSGRTTSNRFMKAPMTEQLCTFDENNMADNGIPTQLYQRCYDKWGRGGMGMMVTGNIVLYTNELMFKGDPIIPHDAPFSGERFDAFKAVAAVGKAKGALFVAQVNHPGRYSMFVDSPVSASAITKPKVKNGPWELTVTHAATQEEIRNIIAAFSHAAAYLSAAGFDGVQLHAAHGFLMASFLDASTNIRTDVYGGSLENRMRFILEIGREIRRVTPPDFILGIKINSTEFQDTGLVTDEAAVLCRELEKNSFDFVELSGGSIEKGNMFSHVRETTRKREAFFLEFAEKIAPKLSKTKVYVTGGFVTAAGMVNALDTVDGVGLARALCDDWELCKRLLDGEVDGAIRSALNQGDFWQGLMAGNRNMRLVGEDQEPKLYWTAEAVEELKLWYEAWASNRGSWKNLTIAQ</sequence>
<reference evidence="6 7" key="1">
    <citation type="submission" date="2018-05" db="EMBL/GenBank/DDBJ databases">
        <title>Genome sequencing and assembly of the regulated plant pathogen Lachnellula willkommii and related sister species for the development of diagnostic species identification markers.</title>
        <authorList>
            <person name="Giroux E."/>
            <person name="Bilodeau G."/>
        </authorList>
    </citation>
    <scope>NUCLEOTIDE SEQUENCE [LARGE SCALE GENOMIC DNA]</scope>
    <source>
        <strain evidence="6 7">CBS 185.66</strain>
    </source>
</reference>
<comment type="similarity">
    <text evidence="1">Belongs to the NADH:flavin oxidoreductase/NADH oxidase family.</text>
</comment>
<accession>A0A8H8QYD3</accession>
<dbReference type="PANTHER" id="PTHR43656:SF5">
    <property type="entry name" value="NADH:FLAVIN OXIDOREDUCTASE_NADH OXIDASE N-TERMINAL DOMAIN-CONTAINING PROTEIN"/>
    <property type="match status" value="1"/>
</dbReference>
<evidence type="ECO:0000256" key="4">
    <source>
        <dbReference type="ARBA" id="ARBA00023002"/>
    </source>
</evidence>
<name>A0A8H8QYD3_9HELO</name>
<feature type="domain" description="NADH:flavin oxidoreductase/NADH oxidase N-terminal" evidence="5">
    <location>
        <begin position="23"/>
        <end position="364"/>
    </location>
</feature>
<evidence type="ECO:0000256" key="1">
    <source>
        <dbReference type="ARBA" id="ARBA00005979"/>
    </source>
</evidence>
<dbReference type="GeneID" id="41988345"/>
<evidence type="ECO:0000313" key="7">
    <source>
        <dbReference type="Proteomes" id="UP000431533"/>
    </source>
</evidence>
<organism evidence="6 7">
    <name type="scientific">Lachnellula hyalina</name>
    <dbReference type="NCBI Taxonomy" id="1316788"/>
    <lineage>
        <taxon>Eukaryota</taxon>
        <taxon>Fungi</taxon>
        <taxon>Dikarya</taxon>
        <taxon>Ascomycota</taxon>
        <taxon>Pezizomycotina</taxon>
        <taxon>Leotiomycetes</taxon>
        <taxon>Helotiales</taxon>
        <taxon>Lachnaceae</taxon>
        <taxon>Lachnellula</taxon>
    </lineage>
</organism>
<dbReference type="InterPro" id="IPR001155">
    <property type="entry name" value="OxRdtase_FMN_N"/>
</dbReference>
<evidence type="ECO:0000256" key="2">
    <source>
        <dbReference type="ARBA" id="ARBA00022630"/>
    </source>
</evidence>
<keyword evidence="3" id="KW-0288">FMN</keyword>
<evidence type="ECO:0000313" key="6">
    <source>
        <dbReference type="EMBL" id="TVY23599.1"/>
    </source>
</evidence>
<dbReference type="GO" id="GO:0016491">
    <property type="term" value="F:oxidoreductase activity"/>
    <property type="evidence" value="ECO:0007669"/>
    <property type="project" value="UniProtKB-KW"/>
</dbReference>
<dbReference type="InterPro" id="IPR051799">
    <property type="entry name" value="NADH_flavin_oxidoreductase"/>
</dbReference>
<dbReference type="PANTHER" id="PTHR43656">
    <property type="entry name" value="BINDING OXIDOREDUCTASE, PUTATIVE (AFU_ORTHOLOGUE AFUA_2G08260)-RELATED"/>
    <property type="match status" value="1"/>
</dbReference>
<dbReference type="GO" id="GO:0010181">
    <property type="term" value="F:FMN binding"/>
    <property type="evidence" value="ECO:0007669"/>
    <property type="project" value="InterPro"/>
</dbReference>
<dbReference type="Pfam" id="PF00724">
    <property type="entry name" value="Oxidored_FMN"/>
    <property type="match status" value="1"/>
</dbReference>
<dbReference type="OrthoDB" id="1663137at2759"/>
<dbReference type="RefSeq" id="XP_031002387.1">
    <property type="nucleotide sequence ID" value="XM_031153067.1"/>
</dbReference>
<dbReference type="InterPro" id="IPR013785">
    <property type="entry name" value="Aldolase_TIM"/>
</dbReference>
<dbReference type="Proteomes" id="UP000431533">
    <property type="component" value="Unassembled WGS sequence"/>
</dbReference>
<dbReference type="SUPFAM" id="SSF51395">
    <property type="entry name" value="FMN-linked oxidoreductases"/>
    <property type="match status" value="1"/>
</dbReference>
<proteinExistence type="inferred from homology"/>